<evidence type="ECO:0000259" key="6">
    <source>
        <dbReference type="PROSITE" id="PS50111"/>
    </source>
</evidence>
<keyword evidence="4" id="KW-0175">Coiled coil</keyword>
<feature type="coiled-coil region" evidence="4">
    <location>
        <begin position="557"/>
        <end position="584"/>
    </location>
</feature>
<gene>
    <name evidence="9" type="ORF">DA73_0228425</name>
    <name evidence="8" type="ORF">DA73_0400039615</name>
</gene>
<feature type="transmembrane region" description="Helical" evidence="5">
    <location>
        <begin position="227"/>
        <end position="247"/>
    </location>
</feature>
<dbReference type="EMBL" id="JHEG04000002">
    <property type="protein sequence ID" value="KAF3883822.1"/>
    <property type="molecule type" value="Genomic_DNA"/>
</dbReference>
<organism evidence="9">
    <name type="scientific">Tolypothrix bouteillei VB521301</name>
    <dbReference type="NCBI Taxonomy" id="1479485"/>
    <lineage>
        <taxon>Bacteria</taxon>
        <taxon>Bacillati</taxon>
        <taxon>Cyanobacteriota</taxon>
        <taxon>Cyanophyceae</taxon>
        <taxon>Nostocales</taxon>
        <taxon>Tolypothrichaceae</taxon>
        <taxon>Tolypothrix</taxon>
    </lineage>
</organism>
<dbReference type="InterPro" id="IPR004089">
    <property type="entry name" value="MCPsignal_dom"/>
</dbReference>
<evidence type="ECO:0000313" key="8">
    <source>
        <dbReference type="EMBL" id="KAF3883822.1"/>
    </source>
</evidence>
<reference evidence="9" key="1">
    <citation type="journal article" date="2015" name="Genome Announc.">
        <title>Draft Genome Sequence of Tolypothrix boutellei Strain VB521301.</title>
        <authorList>
            <person name="Chandrababunaidu M.M."/>
            <person name="Singh D."/>
            <person name="Sen D."/>
            <person name="Bhan S."/>
            <person name="Das S."/>
            <person name="Gupta A."/>
            <person name="Adhikary S.P."/>
            <person name="Tripathy S."/>
        </authorList>
    </citation>
    <scope>NUCLEOTIDE SEQUENCE</scope>
    <source>
        <strain evidence="9">VB521301</strain>
    </source>
</reference>
<dbReference type="Pfam" id="PF00015">
    <property type="entry name" value="MCPsignal"/>
    <property type="match status" value="1"/>
</dbReference>
<accession>A0A0C1QXV1</accession>
<dbReference type="SMART" id="SM00304">
    <property type="entry name" value="HAMP"/>
    <property type="match status" value="1"/>
</dbReference>
<dbReference type="Pfam" id="PF12729">
    <property type="entry name" value="4HB_MCP_1"/>
    <property type="match status" value="1"/>
</dbReference>
<feature type="transmembrane region" description="Helical" evidence="5">
    <location>
        <begin position="15"/>
        <end position="38"/>
    </location>
</feature>
<keyword evidence="5" id="KW-1133">Transmembrane helix</keyword>
<dbReference type="SUPFAM" id="SSF58104">
    <property type="entry name" value="Methyl-accepting chemotaxis protein (MCP) signaling domain"/>
    <property type="match status" value="1"/>
</dbReference>
<evidence type="ECO:0000256" key="2">
    <source>
        <dbReference type="ARBA" id="ARBA00029447"/>
    </source>
</evidence>
<keyword evidence="10" id="KW-1185">Reference proteome</keyword>
<dbReference type="CDD" id="cd06225">
    <property type="entry name" value="HAMP"/>
    <property type="match status" value="1"/>
</dbReference>
<dbReference type="OrthoDB" id="457060at2"/>
<dbReference type="PANTHER" id="PTHR32089">
    <property type="entry name" value="METHYL-ACCEPTING CHEMOTAXIS PROTEIN MCPB"/>
    <property type="match status" value="1"/>
</dbReference>
<name>A0A0C1QXV1_9CYAN</name>
<dbReference type="InterPro" id="IPR003660">
    <property type="entry name" value="HAMP_dom"/>
</dbReference>
<sequence>MLSNTFKNQSLQGRIMTSFILMGILILIVAVVGLFATFRLSSNINTLSNNSLPSIVGLWKVNEGQTQIESSERALLIPGQTLQERQTELERIKNAWKQINEGFKQYEETPRSEEEDRNYKKLLDNWDKWKNNHEEFLRIERQFESMEILNPYAKEMELWRQGKGTSPEMTEIQKAVTAFDQMRERVKGNRNSFEAATTSLLESIRINEDTASKADKSSEDDISQSRFATIIAILIGPAIAIFFGKYFSNIIAKPLGAKIAGVVDVAQRISGGDLTTQIQLSEQEDEIGKLQRAFHTMSKDLNALIRRVQQSGVQITTSTTQIAASGKELEATVAEQLASTKEVTTTAREIAVTSKGLVKTMEQVADMAQATAIAASDSQDELAEMESVMRQLAEATTSITSKLGIMNKKAGNINNVVVTITKVADQTSILSLNAAIEAEKAGEYGAGFAVVAREIRRLANQTAVATLEIEQIVKDMQSAVAGGVMEMDKFNNSVSSSVDRIGKISNQIGAVIHQVQSLPPQFEQVSQSVEEQSFGAHQISEAMAQLTEASHQTVDALRETNSALEQLDDAAQALRGEISRFKVQS</sequence>
<evidence type="ECO:0000256" key="3">
    <source>
        <dbReference type="PROSITE-ProRule" id="PRU00284"/>
    </source>
</evidence>
<evidence type="ECO:0000313" key="10">
    <source>
        <dbReference type="Proteomes" id="UP000029738"/>
    </source>
</evidence>
<protein>
    <submittedName>
        <fullName evidence="8 9">Chemotaxis protein</fullName>
    </submittedName>
</protein>
<dbReference type="GO" id="GO:0007165">
    <property type="term" value="P:signal transduction"/>
    <property type="evidence" value="ECO:0007669"/>
    <property type="project" value="UniProtKB-KW"/>
</dbReference>
<dbReference type="GO" id="GO:0006935">
    <property type="term" value="P:chemotaxis"/>
    <property type="evidence" value="ECO:0007669"/>
    <property type="project" value="InterPro"/>
</dbReference>
<dbReference type="RefSeq" id="WP_038090230.1">
    <property type="nucleotide sequence ID" value="NZ_JHEG04000002.1"/>
</dbReference>
<dbReference type="InterPro" id="IPR004090">
    <property type="entry name" value="Chemotax_Me-accpt_rcpt"/>
</dbReference>
<dbReference type="PROSITE" id="PS50885">
    <property type="entry name" value="HAMP"/>
    <property type="match status" value="1"/>
</dbReference>
<comment type="caution">
    <text evidence="9">The sequence shown here is derived from an EMBL/GenBank/DDBJ whole genome shotgun (WGS) entry which is preliminary data.</text>
</comment>
<dbReference type="STRING" id="1479485.DA73_0228425"/>
<evidence type="ECO:0000259" key="7">
    <source>
        <dbReference type="PROSITE" id="PS50885"/>
    </source>
</evidence>
<dbReference type="PRINTS" id="PR00260">
    <property type="entry name" value="CHEMTRNSDUCR"/>
</dbReference>
<evidence type="ECO:0000256" key="4">
    <source>
        <dbReference type="SAM" id="Coils"/>
    </source>
</evidence>
<proteinExistence type="inferred from homology"/>
<dbReference type="InterPro" id="IPR024478">
    <property type="entry name" value="HlyB_4HB_MCP"/>
</dbReference>
<comment type="similarity">
    <text evidence="2">Belongs to the methyl-accepting chemotaxis (MCP) protein family.</text>
</comment>
<dbReference type="Proteomes" id="UP000029738">
    <property type="component" value="Unassembled WGS sequence"/>
</dbReference>
<feature type="domain" description="HAMP" evidence="7">
    <location>
        <begin position="253"/>
        <end position="306"/>
    </location>
</feature>
<dbReference type="Pfam" id="PF00672">
    <property type="entry name" value="HAMP"/>
    <property type="match status" value="1"/>
</dbReference>
<feature type="domain" description="Methyl-accepting transducer" evidence="6">
    <location>
        <begin position="311"/>
        <end position="547"/>
    </location>
</feature>
<dbReference type="GO" id="GO:0016020">
    <property type="term" value="C:membrane"/>
    <property type="evidence" value="ECO:0007669"/>
    <property type="project" value="InterPro"/>
</dbReference>
<keyword evidence="1 3" id="KW-0807">Transducer</keyword>
<evidence type="ECO:0000313" key="9">
    <source>
        <dbReference type="EMBL" id="KIE08493.1"/>
    </source>
</evidence>
<reference evidence="8" key="2">
    <citation type="submission" date="2019-11" db="EMBL/GenBank/DDBJ databases">
        <title>Improved Assembly of Tolypothrix boutellei genome.</title>
        <authorList>
            <person name="Sarangi A.N."/>
            <person name="Mukherjee M."/>
            <person name="Ghosh S."/>
            <person name="Singh D."/>
            <person name="Das A."/>
            <person name="Kant S."/>
            <person name="Prusty A."/>
            <person name="Tripathy S."/>
        </authorList>
    </citation>
    <scope>NUCLEOTIDE SEQUENCE</scope>
    <source>
        <strain evidence="8">VB521301</strain>
    </source>
</reference>
<dbReference type="Gene3D" id="6.10.340.10">
    <property type="match status" value="1"/>
</dbReference>
<keyword evidence="5" id="KW-0812">Transmembrane</keyword>
<evidence type="ECO:0000256" key="5">
    <source>
        <dbReference type="SAM" id="Phobius"/>
    </source>
</evidence>
<dbReference type="Gene3D" id="1.10.287.950">
    <property type="entry name" value="Methyl-accepting chemotaxis protein"/>
    <property type="match status" value="1"/>
</dbReference>
<evidence type="ECO:0000256" key="1">
    <source>
        <dbReference type="ARBA" id="ARBA00023224"/>
    </source>
</evidence>
<dbReference type="PANTHER" id="PTHR32089:SF120">
    <property type="entry name" value="METHYL-ACCEPTING CHEMOTAXIS PROTEIN TLPQ"/>
    <property type="match status" value="1"/>
</dbReference>
<keyword evidence="5" id="KW-0472">Membrane</keyword>
<dbReference type="EMBL" id="JHEG02000058">
    <property type="protein sequence ID" value="KIE08493.1"/>
    <property type="molecule type" value="Genomic_DNA"/>
</dbReference>
<dbReference type="GO" id="GO:0004888">
    <property type="term" value="F:transmembrane signaling receptor activity"/>
    <property type="evidence" value="ECO:0007669"/>
    <property type="project" value="InterPro"/>
</dbReference>
<dbReference type="AlphaFoldDB" id="A0A0C1QXV1"/>
<dbReference type="SMART" id="SM00283">
    <property type="entry name" value="MA"/>
    <property type="match status" value="1"/>
</dbReference>
<dbReference type="PROSITE" id="PS50111">
    <property type="entry name" value="CHEMOTAXIS_TRANSDUC_2"/>
    <property type="match status" value="1"/>
</dbReference>